<dbReference type="AlphaFoldDB" id="A0A2S4W544"/>
<reference evidence="1" key="1">
    <citation type="submission" date="2017-12" db="EMBL/GenBank/DDBJ databases">
        <title>Gene loss provides genomic basis for host adaptation in cereal stripe rust fungi.</title>
        <authorList>
            <person name="Xia C."/>
        </authorList>
    </citation>
    <scope>NUCLEOTIDE SEQUENCE [LARGE SCALE GENOMIC DNA]</scope>
    <source>
        <strain evidence="1">93-210</strain>
    </source>
</reference>
<dbReference type="Proteomes" id="UP000239156">
    <property type="component" value="Unassembled WGS sequence"/>
</dbReference>
<proteinExistence type="predicted"/>
<dbReference type="EMBL" id="PKSL01000005">
    <property type="protein sequence ID" value="POW16901.1"/>
    <property type="molecule type" value="Genomic_DNA"/>
</dbReference>
<protein>
    <submittedName>
        <fullName evidence="1">Uncharacterized protein</fullName>
    </submittedName>
</protein>
<evidence type="ECO:0000313" key="2">
    <source>
        <dbReference type="Proteomes" id="UP000239156"/>
    </source>
</evidence>
<name>A0A2S4W544_9BASI</name>
<keyword evidence="2" id="KW-1185">Reference proteome</keyword>
<sequence>MTILFFNLPETRGRPSQKRSIEMKVSFPCYYLILLTLLIDGAISTRLPCVSSSGRRSNMVVDSTWKLAKNRKLSGESRINEGRSHPVYLRDGYAVYPVTMKIRYEVEHENTKEVVELDYDIQGDPTRDIGTKKQGSRSRYNVLWIIMSVLN</sequence>
<organism evidence="1 2">
    <name type="scientific">Puccinia striiformis</name>
    <dbReference type="NCBI Taxonomy" id="27350"/>
    <lineage>
        <taxon>Eukaryota</taxon>
        <taxon>Fungi</taxon>
        <taxon>Dikarya</taxon>
        <taxon>Basidiomycota</taxon>
        <taxon>Pucciniomycotina</taxon>
        <taxon>Pucciniomycetes</taxon>
        <taxon>Pucciniales</taxon>
        <taxon>Pucciniaceae</taxon>
        <taxon>Puccinia</taxon>
    </lineage>
</organism>
<dbReference type="VEuPathDB" id="FungiDB:PSTT_00960"/>
<evidence type="ECO:0000313" key="1">
    <source>
        <dbReference type="EMBL" id="POW16901.1"/>
    </source>
</evidence>
<comment type="caution">
    <text evidence="1">The sequence shown here is derived from an EMBL/GenBank/DDBJ whole genome shotgun (WGS) entry which is preliminary data.</text>
</comment>
<accession>A0A2S4W544</accession>
<dbReference type="VEuPathDB" id="FungiDB:PSHT_05027"/>
<gene>
    <name evidence="1" type="ORF">PSTT_00960</name>
</gene>